<reference evidence="1 2" key="1">
    <citation type="journal article" date="2024" name="BMC Genomics">
        <title>De novo assembly and annotation of Popillia japonica's genome with initial clues to its potential as an invasive pest.</title>
        <authorList>
            <person name="Cucini C."/>
            <person name="Boschi S."/>
            <person name="Funari R."/>
            <person name="Cardaioli E."/>
            <person name="Iannotti N."/>
            <person name="Marturano G."/>
            <person name="Paoli F."/>
            <person name="Bruttini M."/>
            <person name="Carapelli A."/>
            <person name="Frati F."/>
            <person name="Nardi F."/>
        </authorList>
    </citation>
    <scope>NUCLEOTIDE SEQUENCE [LARGE SCALE GENOMIC DNA]</scope>
    <source>
        <strain evidence="1">DMR45628</strain>
    </source>
</reference>
<gene>
    <name evidence="1" type="ORF">QE152_g22031</name>
</gene>
<dbReference type="EMBL" id="JASPKY010000210">
    <property type="protein sequence ID" value="KAK9720437.1"/>
    <property type="molecule type" value="Genomic_DNA"/>
</dbReference>
<keyword evidence="2" id="KW-1185">Reference proteome</keyword>
<accession>A0AAW1KLA8</accession>
<evidence type="ECO:0000313" key="2">
    <source>
        <dbReference type="Proteomes" id="UP001458880"/>
    </source>
</evidence>
<comment type="caution">
    <text evidence="1">The sequence shown here is derived from an EMBL/GenBank/DDBJ whole genome shotgun (WGS) entry which is preliminary data.</text>
</comment>
<sequence>MGGTDLMDENVARHRISIRGKKWWWCLFSWIVDTSIHNAWQLDKKSGGDITQLVFRRETATTYLRTFGTAPRGPGRMAVSKSSVSCNRVADGLRYDRLDHLITSTLEKKRRSCAEEGCSSSVRTMCKKGNVGLCVDCFELLHTQ</sequence>
<dbReference type="PANTHER" id="PTHR47272">
    <property type="entry name" value="DDE_TNP_1_7 DOMAIN-CONTAINING PROTEIN"/>
    <property type="match status" value="1"/>
</dbReference>
<evidence type="ECO:0000313" key="1">
    <source>
        <dbReference type="EMBL" id="KAK9720437.1"/>
    </source>
</evidence>
<dbReference type="AlphaFoldDB" id="A0AAW1KLA8"/>
<proteinExistence type="predicted"/>
<organism evidence="1 2">
    <name type="scientific">Popillia japonica</name>
    <name type="common">Japanese beetle</name>
    <dbReference type="NCBI Taxonomy" id="7064"/>
    <lineage>
        <taxon>Eukaryota</taxon>
        <taxon>Metazoa</taxon>
        <taxon>Ecdysozoa</taxon>
        <taxon>Arthropoda</taxon>
        <taxon>Hexapoda</taxon>
        <taxon>Insecta</taxon>
        <taxon>Pterygota</taxon>
        <taxon>Neoptera</taxon>
        <taxon>Endopterygota</taxon>
        <taxon>Coleoptera</taxon>
        <taxon>Polyphaga</taxon>
        <taxon>Scarabaeiformia</taxon>
        <taxon>Scarabaeidae</taxon>
        <taxon>Rutelinae</taxon>
        <taxon>Popillia</taxon>
    </lineage>
</organism>
<name>A0AAW1KLA8_POPJA</name>
<protein>
    <recommendedName>
        <fullName evidence="3">PiggyBac transposable element-derived protein domain-containing protein</fullName>
    </recommendedName>
</protein>
<evidence type="ECO:0008006" key="3">
    <source>
        <dbReference type="Google" id="ProtNLM"/>
    </source>
</evidence>
<dbReference type="PANTHER" id="PTHR47272:SF2">
    <property type="entry name" value="PIGGYBAC TRANSPOSABLE ELEMENT-DERIVED PROTEIN 3-LIKE"/>
    <property type="match status" value="1"/>
</dbReference>
<dbReference type="Proteomes" id="UP001458880">
    <property type="component" value="Unassembled WGS sequence"/>
</dbReference>